<keyword evidence="2" id="KW-1185">Reference proteome</keyword>
<dbReference type="Gene3D" id="3.40.50.1820">
    <property type="entry name" value="alpha/beta hydrolase"/>
    <property type="match status" value="1"/>
</dbReference>
<proteinExistence type="predicted"/>
<sequence>MMMEARAPWELAAMAAAGPLLRRLPRGDTHPVLVFPGLGANDLTTLPLRNLLDELGHVALPWQQGFNFGPRPGVLDQCEADVRATYARYHRRVSLVGWSLGGLYAREVAKRVPEMVRSVVTLGTPFTGHPRATNAWRFFELVSGHSSSDPEQLDALREPPPVPCTSIYSRTDGVVAWRCSVNAPAPQVENVHVPASHIGLGVNPLALYAVADRLAQPSGRWKPFAPPAPLRWLFR</sequence>
<dbReference type="AlphaFoldDB" id="A0A437LEY7"/>
<dbReference type="EMBL" id="SACM01000004">
    <property type="protein sequence ID" value="RVT83869.1"/>
    <property type="molecule type" value="Genomic_DNA"/>
</dbReference>
<evidence type="ECO:0000313" key="1">
    <source>
        <dbReference type="EMBL" id="RVT83869.1"/>
    </source>
</evidence>
<reference evidence="1 2" key="1">
    <citation type="submission" date="2019-01" db="EMBL/GenBank/DDBJ databases">
        <authorList>
            <person name="Chen W.-M."/>
        </authorList>
    </citation>
    <scope>NUCLEOTIDE SEQUENCE [LARGE SCALE GENOMIC DNA]</scope>
    <source>
        <strain evidence="1 2">CCP-18</strain>
    </source>
</reference>
<evidence type="ECO:0000313" key="2">
    <source>
        <dbReference type="Proteomes" id="UP000288587"/>
    </source>
</evidence>
<dbReference type="Proteomes" id="UP000288587">
    <property type="component" value="Unassembled WGS sequence"/>
</dbReference>
<organism evidence="1 2">
    <name type="scientific">Inhella crocodyli</name>
    <dbReference type="NCBI Taxonomy" id="2499851"/>
    <lineage>
        <taxon>Bacteria</taxon>
        <taxon>Pseudomonadati</taxon>
        <taxon>Pseudomonadota</taxon>
        <taxon>Betaproteobacteria</taxon>
        <taxon>Burkholderiales</taxon>
        <taxon>Sphaerotilaceae</taxon>
        <taxon>Inhella</taxon>
    </lineage>
</organism>
<dbReference type="OrthoDB" id="345573at2"/>
<dbReference type="SUPFAM" id="SSF53474">
    <property type="entry name" value="alpha/beta-Hydrolases"/>
    <property type="match status" value="1"/>
</dbReference>
<name>A0A437LEY7_9BURK</name>
<dbReference type="GO" id="GO:0016787">
    <property type="term" value="F:hydrolase activity"/>
    <property type="evidence" value="ECO:0007669"/>
    <property type="project" value="UniProtKB-KW"/>
</dbReference>
<gene>
    <name evidence="1" type="ORF">EOD73_13700</name>
</gene>
<keyword evidence="1" id="KW-0378">Hydrolase</keyword>
<comment type="caution">
    <text evidence="1">The sequence shown here is derived from an EMBL/GenBank/DDBJ whole genome shotgun (WGS) entry which is preliminary data.</text>
</comment>
<dbReference type="InterPro" id="IPR029058">
    <property type="entry name" value="AB_hydrolase_fold"/>
</dbReference>
<protein>
    <submittedName>
        <fullName evidence="1">Alpha/beta hydrolase</fullName>
    </submittedName>
</protein>
<accession>A0A437LEY7</accession>